<evidence type="ECO:0000313" key="3">
    <source>
        <dbReference type="Proteomes" id="UP000287651"/>
    </source>
</evidence>
<accession>A0A426XQ49</accession>
<name>A0A426XQ49_ENSVE</name>
<reference evidence="2 3" key="1">
    <citation type="journal article" date="2014" name="Agronomy (Basel)">
        <title>A Draft Genome Sequence for Ensete ventricosum, the Drought-Tolerant Tree Against Hunger.</title>
        <authorList>
            <person name="Harrison J."/>
            <person name="Moore K.A."/>
            <person name="Paszkiewicz K."/>
            <person name="Jones T."/>
            <person name="Grant M."/>
            <person name="Ambacheew D."/>
            <person name="Muzemil S."/>
            <person name="Studholme D.J."/>
        </authorList>
    </citation>
    <scope>NUCLEOTIDE SEQUENCE [LARGE SCALE GENOMIC DNA]</scope>
</reference>
<dbReference type="Proteomes" id="UP000287651">
    <property type="component" value="Unassembled WGS sequence"/>
</dbReference>
<feature type="region of interest" description="Disordered" evidence="1">
    <location>
        <begin position="1"/>
        <end position="32"/>
    </location>
</feature>
<dbReference type="AlphaFoldDB" id="A0A426XQ49"/>
<evidence type="ECO:0000313" key="2">
    <source>
        <dbReference type="EMBL" id="RRT41604.1"/>
    </source>
</evidence>
<gene>
    <name evidence="2" type="ORF">B296_00039378</name>
</gene>
<evidence type="ECO:0000256" key="1">
    <source>
        <dbReference type="SAM" id="MobiDB-lite"/>
    </source>
</evidence>
<proteinExistence type="predicted"/>
<sequence length="84" mass="8859">MGGGVGEDEVRGDGDKNAQEEERPKDYCMPNVGLVNAHPPKVGPEAPELFASTGEATCIRCPARQQRLGAAGGGRFHDNASSRH</sequence>
<comment type="caution">
    <text evidence="2">The sequence shown here is derived from an EMBL/GenBank/DDBJ whole genome shotgun (WGS) entry which is preliminary data.</text>
</comment>
<protein>
    <submittedName>
        <fullName evidence="2">Uncharacterized protein</fullName>
    </submittedName>
</protein>
<organism evidence="2 3">
    <name type="scientific">Ensete ventricosum</name>
    <name type="common">Abyssinian banana</name>
    <name type="synonym">Musa ensete</name>
    <dbReference type="NCBI Taxonomy" id="4639"/>
    <lineage>
        <taxon>Eukaryota</taxon>
        <taxon>Viridiplantae</taxon>
        <taxon>Streptophyta</taxon>
        <taxon>Embryophyta</taxon>
        <taxon>Tracheophyta</taxon>
        <taxon>Spermatophyta</taxon>
        <taxon>Magnoliopsida</taxon>
        <taxon>Liliopsida</taxon>
        <taxon>Zingiberales</taxon>
        <taxon>Musaceae</taxon>
        <taxon>Ensete</taxon>
    </lineage>
</organism>
<dbReference type="EMBL" id="AMZH03018451">
    <property type="protein sequence ID" value="RRT41604.1"/>
    <property type="molecule type" value="Genomic_DNA"/>
</dbReference>
<feature type="compositionally biased region" description="Basic and acidic residues" evidence="1">
    <location>
        <begin position="8"/>
        <end position="26"/>
    </location>
</feature>